<keyword evidence="8 12" id="KW-0198">Cysteine biosynthesis</keyword>
<feature type="binding site" evidence="10">
    <location>
        <position position="269"/>
    </location>
    <ligand>
        <name>pyridoxal 5'-phosphate</name>
        <dbReference type="ChEBI" id="CHEBI:597326"/>
    </ligand>
</feature>
<dbReference type="EC" id="2.5.1.47" evidence="4 12"/>
<comment type="pathway">
    <text evidence="2">Amino-acid biosynthesis; L-cysteine biosynthesis; L-cysteine from L-serine: step 2/2.</text>
</comment>
<evidence type="ECO:0000313" key="14">
    <source>
        <dbReference type="EMBL" id="ACB42740.1"/>
    </source>
</evidence>
<dbReference type="InterPro" id="IPR005859">
    <property type="entry name" value="CysK"/>
</dbReference>
<dbReference type="NCBIfam" id="TIGR01136">
    <property type="entry name" value="cysKM"/>
    <property type="match status" value="1"/>
</dbReference>
<geneLocation type="organellar chromatophore" evidence="14"/>
<dbReference type="GeneID" id="6481372"/>
<dbReference type="CDD" id="cd01561">
    <property type="entry name" value="CBS_like"/>
    <property type="match status" value="1"/>
</dbReference>
<feature type="domain" description="Tryptophan synthase beta chain-like PALP" evidence="13">
    <location>
        <begin position="11"/>
        <end position="295"/>
    </location>
</feature>
<dbReference type="NCBIfam" id="TIGR01139">
    <property type="entry name" value="cysK"/>
    <property type="match status" value="1"/>
</dbReference>
<dbReference type="FunFam" id="3.40.50.1100:FF:000067">
    <property type="entry name" value="Cysteine synthase"/>
    <property type="match status" value="1"/>
</dbReference>
<keyword evidence="5 12" id="KW-0028">Amino-acid biosynthesis</keyword>
<keyword evidence="6 12" id="KW-0808">Transferase</keyword>
<feature type="binding site" evidence="10">
    <location>
        <begin position="181"/>
        <end position="185"/>
    </location>
    <ligand>
        <name>pyridoxal 5'-phosphate</name>
        <dbReference type="ChEBI" id="CHEBI:597326"/>
    </ligand>
</feature>
<reference evidence="14" key="2">
    <citation type="journal article" date="2008" name="Curr. Biol.">
        <title>Chromatophore genome sequence of Paulinella sheds light on acquisition of photosynthesis by eukaryotes.</title>
        <authorList>
            <person name="Nowack E.C.M."/>
            <person name="Melkonian M."/>
            <person name="Gloeckner G."/>
        </authorList>
    </citation>
    <scope>NUCLEOTIDE SEQUENCE [LARGE SCALE GENOMIC DNA]</scope>
</reference>
<evidence type="ECO:0000256" key="9">
    <source>
        <dbReference type="ARBA" id="ARBA00047931"/>
    </source>
</evidence>
<evidence type="ECO:0000256" key="3">
    <source>
        <dbReference type="ARBA" id="ARBA00007103"/>
    </source>
</evidence>
<keyword evidence="14" id="KW-0934">Plastid</keyword>
<dbReference type="Gene3D" id="3.40.50.1100">
    <property type="match status" value="2"/>
</dbReference>
<evidence type="ECO:0000256" key="8">
    <source>
        <dbReference type="ARBA" id="ARBA00023192"/>
    </source>
</evidence>
<dbReference type="EMBL" id="CP000815">
    <property type="protein sequence ID" value="ACB42740.1"/>
    <property type="molecule type" value="Genomic_DNA"/>
</dbReference>
<dbReference type="GO" id="GO:0005737">
    <property type="term" value="C:cytoplasm"/>
    <property type="evidence" value="ECO:0007669"/>
    <property type="project" value="UniProtKB-ARBA"/>
</dbReference>
<dbReference type="Pfam" id="PF00291">
    <property type="entry name" value="PALP"/>
    <property type="match status" value="1"/>
</dbReference>
<dbReference type="InterPro" id="IPR001926">
    <property type="entry name" value="TrpB-like_PALP"/>
</dbReference>
<evidence type="ECO:0000256" key="5">
    <source>
        <dbReference type="ARBA" id="ARBA00022605"/>
    </source>
</evidence>
<evidence type="ECO:0000256" key="2">
    <source>
        <dbReference type="ARBA" id="ARBA00004962"/>
    </source>
</evidence>
<dbReference type="SUPFAM" id="SSF53686">
    <property type="entry name" value="Tryptophan synthase beta subunit-like PLP-dependent enzymes"/>
    <property type="match status" value="1"/>
</dbReference>
<protein>
    <recommendedName>
        <fullName evidence="4 12">Cysteine synthase</fullName>
        <ecNumber evidence="4 12">2.5.1.47</ecNumber>
    </recommendedName>
</protein>
<comment type="catalytic activity">
    <reaction evidence="9 12">
        <text>O-acetyl-L-serine + hydrogen sulfide = L-cysteine + acetate</text>
        <dbReference type="Rhea" id="RHEA:14829"/>
        <dbReference type="ChEBI" id="CHEBI:29919"/>
        <dbReference type="ChEBI" id="CHEBI:30089"/>
        <dbReference type="ChEBI" id="CHEBI:35235"/>
        <dbReference type="ChEBI" id="CHEBI:58340"/>
        <dbReference type="EC" id="2.5.1.47"/>
    </reaction>
</comment>
<dbReference type="InterPro" id="IPR036052">
    <property type="entry name" value="TrpB-like_PALP_sf"/>
</dbReference>
<name>B1X471_PAUCH</name>
<evidence type="ECO:0000256" key="11">
    <source>
        <dbReference type="PIRSR" id="PIRSR605856-51"/>
    </source>
</evidence>
<feature type="binding site" evidence="10">
    <location>
        <position position="77"/>
    </location>
    <ligand>
        <name>pyridoxal 5'-phosphate</name>
        <dbReference type="ChEBI" id="CHEBI:597326"/>
    </ligand>
</feature>
<dbReference type="GO" id="GO:0004124">
    <property type="term" value="F:cysteine synthase activity"/>
    <property type="evidence" value="ECO:0007669"/>
    <property type="project" value="UniProtKB-UniRule"/>
</dbReference>
<reference evidence="14" key="1">
    <citation type="submission" date="2007-08" db="EMBL/GenBank/DDBJ databases">
        <authorList>
            <person name="Gloeckner G."/>
            <person name="Nowack E."/>
            <person name="Melkonian M."/>
        </authorList>
    </citation>
    <scope>NUCLEOTIDE SEQUENCE</scope>
</reference>
<proteinExistence type="inferred from homology"/>
<dbReference type="InterPro" id="IPR001216">
    <property type="entry name" value="P-phosphate_BS"/>
</dbReference>
<dbReference type="GO" id="GO:0006535">
    <property type="term" value="P:cysteine biosynthetic process from serine"/>
    <property type="evidence" value="ECO:0007669"/>
    <property type="project" value="UniProtKB-UniRule"/>
</dbReference>
<dbReference type="AlphaFoldDB" id="B1X471"/>
<organism evidence="14">
    <name type="scientific">Paulinella chromatophora</name>
    <dbReference type="NCBI Taxonomy" id="39717"/>
    <lineage>
        <taxon>Eukaryota</taxon>
        <taxon>Sar</taxon>
        <taxon>Rhizaria</taxon>
        <taxon>Cercozoa</taxon>
        <taxon>Imbricatea</taxon>
        <taxon>Silicofilosea</taxon>
        <taxon>Euglyphida</taxon>
        <taxon>Paulinellidae</taxon>
        <taxon>Paulinella</taxon>
    </lineage>
</organism>
<keyword evidence="7 10" id="KW-0663">Pyridoxal phosphate</keyword>
<comment type="cofactor">
    <cofactor evidence="1 10 12">
        <name>pyridoxal 5'-phosphate</name>
        <dbReference type="ChEBI" id="CHEBI:597326"/>
    </cofactor>
</comment>
<evidence type="ECO:0000256" key="10">
    <source>
        <dbReference type="PIRSR" id="PIRSR605856-50"/>
    </source>
</evidence>
<evidence type="ECO:0000259" key="13">
    <source>
        <dbReference type="Pfam" id="PF00291"/>
    </source>
</evidence>
<comment type="similarity">
    <text evidence="3 12">Belongs to the cysteine synthase/cystathionine beta-synthase family.</text>
</comment>
<dbReference type="RefSeq" id="YP_002048950.1">
    <property type="nucleotide sequence ID" value="NC_011087.1"/>
</dbReference>
<evidence type="ECO:0000256" key="12">
    <source>
        <dbReference type="RuleBase" id="RU003985"/>
    </source>
</evidence>
<evidence type="ECO:0000256" key="4">
    <source>
        <dbReference type="ARBA" id="ARBA00012681"/>
    </source>
</evidence>
<dbReference type="PROSITE" id="PS00901">
    <property type="entry name" value="CYS_SYNTHASE"/>
    <property type="match status" value="1"/>
</dbReference>
<feature type="modified residue" description="N6-(pyridoxal phosphate)lysine" evidence="11">
    <location>
        <position position="46"/>
    </location>
</feature>
<dbReference type="InterPro" id="IPR005856">
    <property type="entry name" value="Cys_synth"/>
</dbReference>
<evidence type="ECO:0000256" key="1">
    <source>
        <dbReference type="ARBA" id="ARBA00001933"/>
    </source>
</evidence>
<sequence length="335" mass="35817">MPLYDDLAASGGKTPLVRLHRLPMANKCVAYLFGKQEYMNPTSSVKDRIAKAMLQTAEFEGSIYPNHTTLVEPTSGNTGIGLAMIAAFHNYELILTMPDSMTIERRGIIRAYGAKLQLTPGIDGMIGAINLAEEIVEVLPNSYSLQQFTNPTNPDVHAATTAEEIWADTNGQIDCFICAIGTGGTITGCGRVLKARNPDIKIIGVEPATSPFVSKGIRGVHGLQGIGAGFMPDVLDQSIMDEIITITDQEAMGIGRLLSFKEGLFIGISSGATVAAALQVGSRLEMKGKNLVVILASSGERYLSSPMFNGSDEYYGNFPMFSNSQDCSSSGAELF</sequence>
<evidence type="ECO:0000256" key="7">
    <source>
        <dbReference type="ARBA" id="ARBA00022898"/>
    </source>
</evidence>
<dbReference type="InterPro" id="IPR050214">
    <property type="entry name" value="Cys_Synth/Cystath_Beta-Synth"/>
</dbReference>
<evidence type="ECO:0000256" key="6">
    <source>
        <dbReference type="ARBA" id="ARBA00022679"/>
    </source>
</evidence>
<gene>
    <name evidence="14" type="primary">cysM</name>
    <name evidence="14" type="ordered locus">PCC_0298</name>
</gene>
<accession>B1X471</accession>
<dbReference type="PANTHER" id="PTHR10314">
    <property type="entry name" value="CYSTATHIONINE BETA-SYNTHASE"/>
    <property type="match status" value="1"/>
</dbReference>